<dbReference type="OrthoDB" id="1524451at2"/>
<protein>
    <submittedName>
        <fullName evidence="1">Uncharacterized protein</fullName>
    </submittedName>
</protein>
<dbReference type="AlphaFoldDB" id="A0A2A2G9U1"/>
<reference evidence="1 2" key="1">
    <citation type="submission" date="2017-08" db="EMBL/GenBank/DDBJ databases">
        <title>Aliifodinibius alkalisoli sp. nov., isolated from saline alkaline soil.</title>
        <authorList>
            <person name="Liu D."/>
            <person name="Zhang G."/>
        </authorList>
    </citation>
    <scope>NUCLEOTIDE SEQUENCE [LARGE SCALE GENOMIC DNA]</scope>
    <source>
        <strain evidence="1 2">WN023</strain>
    </source>
</reference>
<evidence type="ECO:0000313" key="2">
    <source>
        <dbReference type="Proteomes" id="UP000218831"/>
    </source>
</evidence>
<accession>A0A2A2G9U1</accession>
<name>A0A2A2G9U1_9BACT</name>
<proteinExistence type="predicted"/>
<keyword evidence="2" id="KW-1185">Reference proteome</keyword>
<dbReference type="Proteomes" id="UP000218831">
    <property type="component" value="Unassembled WGS sequence"/>
</dbReference>
<dbReference type="RefSeq" id="WP_095606808.1">
    <property type="nucleotide sequence ID" value="NZ_NSKE01000007.1"/>
</dbReference>
<dbReference type="EMBL" id="NSKE01000007">
    <property type="protein sequence ID" value="PAU93617.1"/>
    <property type="molecule type" value="Genomic_DNA"/>
</dbReference>
<gene>
    <name evidence="1" type="ORF">CK503_10705</name>
</gene>
<organism evidence="1 2">
    <name type="scientific">Fodinibius salipaludis</name>
    <dbReference type="NCBI Taxonomy" id="2032627"/>
    <lineage>
        <taxon>Bacteria</taxon>
        <taxon>Pseudomonadati</taxon>
        <taxon>Balneolota</taxon>
        <taxon>Balneolia</taxon>
        <taxon>Balneolales</taxon>
        <taxon>Balneolaceae</taxon>
        <taxon>Fodinibius</taxon>
    </lineage>
</organism>
<comment type="caution">
    <text evidence="1">The sequence shown here is derived from an EMBL/GenBank/DDBJ whole genome shotgun (WGS) entry which is preliminary data.</text>
</comment>
<sequence>MKEQKKKKLIAILLLVSCFISGFILFSTSDKNTKRLSTLSQADSLIQQQFSSFNIPEDQISVGTTRVDSNFYRKTYFVGLPYRFSKTQFHAELNDALSPFGIRTPARVTFPQKNVNIQLSYRETVIRTISLQTDPELSLQQNDISLLLAFGDIPESQLISQLNALAEPIPLVLKIEQPMQVQTLKKELNGQYASVIFWFQNKNGDDLIKTNPEAARARLDRLQDISPNTKVLVTQNDAAQLIDNFNKLTFVDASNAQLLHEQLGKKSFLEELTLLQSNTQTFLALITGTETTVEWLIQKLPDLKKAGARIIPPPKMNL</sequence>
<evidence type="ECO:0000313" key="1">
    <source>
        <dbReference type="EMBL" id="PAU93617.1"/>
    </source>
</evidence>